<dbReference type="EMBL" id="PVNP01000038">
    <property type="protein sequence ID" value="PRO74719.1"/>
    <property type="molecule type" value="Genomic_DNA"/>
</dbReference>
<name>A0A2S9VE46_9ALTE</name>
<dbReference type="Pfam" id="PF12680">
    <property type="entry name" value="SnoaL_2"/>
    <property type="match status" value="1"/>
</dbReference>
<sequence length="147" mass="16417">MGGHANFYWSSVQQHGFISFNTIRDIQAALPARTPTVKNLFQAIDNKDTETFAGFLAEHATFRFGNAPIVTDRANIAAVVDDFFNSVKALSHTVAETWRTPTGVICQGTVTYTRFDDSTLTIPFCNIFRINEDLIEEYLIYADVSAL</sequence>
<protein>
    <recommendedName>
        <fullName evidence="1">SnoaL-like domain-containing protein</fullName>
    </recommendedName>
</protein>
<feature type="domain" description="SnoaL-like" evidence="1">
    <location>
        <begin position="37"/>
        <end position="137"/>
    </location>
</feature>
<dbReference type="OrthoDB" id="8759424at2"/>
<evidence type="ECO:0000313" key="3">
    <source>
        <dbReference type="Proteomes" id="UP000238949"/>
    </source>
</evidence>
<dbReference type="InterPro" id="IPR032710">
    <property type="entry name" value="NTF2-like_dom_sf"/>
</dbReference>
<organism evidence="2 3">
    <name type="scientific">Alteromonas alba</name>
    <dbReference type="NCBI Taxonomy" id="2079529"/>
    <lineage>
        <taxon>Bacteria</taxon>
        <taxon>Pseudomonadati</taxon>
        <taxon>Pseudomonadota</taxon>
        <taxon>Gammaproteobacteria</taxon>
        <taxon>Alteromonadales</taxon>
        <taxon>Alteromonadaceae</taxon>
        <taxon>Alteromonas/Salinimonas group</taxon>
        <taxon>Alteromonas</taxon>
    </lineage>
</organism>
<gene>
    <name evidence="2" type="ORF">C6Y40_04710</name>
</gene>
<accession>A0A2S9VE46</accession>
<keyword evidence="3" id="KW-1185">Reference proteome</keyword>
<dbReference type="SUPFAM" id="SSF54427">
    <property type="entry name" value="NTF2-like"/>
    <property type="match status" value="1"/>
</dbReference>
<evidence type="ECO:0000259" key="1">
    <source>
        <dbReference type="Pfam" id="PF12680"/>
    </source>
</evidence>
<dbReference type="InterPro" id="IPR037401">
    <property type="entry name" value="SnoaL-like"/>
</dbReference>
<comment type="caution">
    <text evidence="2">The sequence shown here is derived from an EMBL/GenBank/DDBJ whole genome shotgun (WGS) entry which is preliminary data.</text>
</comment>
<proteinExistence type="predicted"/>
<evidence type="ECO:0000313" key="2">
    <source>
        <dbReference type="EMBL" id="PRO74719.1"/>
    </source>
</evidence>
<dbReference type="Gene3D" id="3.10.450.50">
    <property type="match status" value="1"/>
</dbReference>
<dbReference type="Proteomes" id="UP000238949">
    <property type="component" value="Unassembled WGS sequence"/>
</dbReference>
<dbReference type="AlphaFoldDB" id="A0A2S9VE46"/>
<reference evidence="3" key="1">
    <citation type="journal article" date="2020" name="Int. J. Syst. Evol. Microbiol.">
        <title>Alteromonas alba sp. nov., a marine bacterium isolated from the seawater of the West Pacific Ocean.</title>
        <authorList>
            <person name="Sun C."/>
            <person name="Wu Y.-H."/>
            <person name="Xamxidin M."/>
            <person name="Cheng H."/>
            <person name="Xu X.-W."/>
        </authorList>
    </citation>
    <scope>NUCLEOTIDE SEQUENCE [LARGE SCALE GENOMIC DNA]</scope>
    <source>
        <strain evidence="3">190</strain>
    </source>
</reference>